<protein>
    <submittedName>
        <fullName evidence="2">Uncharacterized protein</fullName>
    </submittedName>
</protein>
<name>A0A7I9UUL9_9ACTN</name>
<dbReference type="RefSeq" id="WP_161926263.1">
    <property type="nucleotide sequence ID" value="NZ_BJOU01000001.1"/>
</dbReference>
<dbReference type="Proteomes" id="UP000444980">
    <property type="component" value="Unassembled WGS sequence"/>
</dbReference>
<feature type="transmembrane region" description="Helical" evidence="1">
    <location>
        <begin position="123"/>
        <end position="148"/>
    </location>
</feature>
<reference evidence="3" key="1">
    <citation type="submission" date="2019-06" db="EMBL/GenBank/DDBJ databases">
        <title>Gordonia isolated from sludge of a wastewater treatment plant.</title>
        <authorList>
            <person name="Tamura T."/>
            <person name="Aoyama K."/>
            <person name="Kang Y."/>
            <person name="Saito S."/>
            <person name="Akiyama N."/>
            <person name="Yazawa K."/>
            <person name="Gonoi T."/>
            <person name="Mikami Y."/>
        </authorList>
    </citation>
    <scope>NUCLEOTIDE SEQUENCE [LARGE SCALE GENOMIC DNA]</scope>
    <source>
        <strain evidence="3">NBRC 107697</strain>
    </source>
</reference>
<dbReference type="EMBL" id="BJOU01000001">
    <property type="protein sequence ID" value="GED96844.1"/>
    <property type="molecule type" value="Genomic_DNA"/>
</dbReference>
<accession>A0A7I9UUL9</accession>
<feature type="transmembrane region" description="Helical" evidence="1">
    <location>
        <begin position="154"/>
        <end position="181"/>
    </location>
</feature>
<feature type="transmembrane region" description="Helical" evidence="1">
    <location>
        <begin position="58"/>
        <end position="80"/>
    </location>
</feature>
<evidence type="ECO:0000313" key="2">
    <source>
        <dbReference type="EMBL" id="GED96844.1"/>
    </source>
</evidence>
<feature type="transmembrane region" description="Helical" evidence="1">
    <location>
        <begin position="92"/>
        <end position="111"/>
    </location>
</feature>
<proteinExistence type="predicted"/>
<comment type="caution">
    <text evidence="2">The sequence shown here is derived from an EMBL/GenBank/DDBJ whole genome shotgun (WGS) entry which is preliminary data.</text>
</comment>
<sequence length="202" mass="20165">MQPNDPYGQQSGYPAPGYPMPGYPAPGMPAAYDPYVAAYGPMGPYGAPSGGTAITAIVLAYLGVAAGVVGMITSIVGLSLGTVSGAHRLPVFYWASAIFDLIPITLLAIGATMMIRRRQAGRILVVAGCAVTLLAGVVGGVVTGVLAGTGGNQAGAYLIGVVIGAVLAMIPPVVTVVLALLPATLRWLQAPQMGVGPGIAHA</sequence>
<organism evidence="2 3">
    <name type="scientific">Gordonia crocea</name>
    <dbReference type="NCBI Taxonomy" id="589162"/>
    <lineage>
        <taxon>Bacteria</taxon>
        <taxon>Bacillati</taxon>
        <taxon>Actinomycetota</taxon>
        <taxon>Actinomycetes</taxon>
        <taxon>Mycobacteriales</taxon>
        <taxon>Gordoniaceae</taxon>
        <taxon>Gordonia</taxon>
    </lineage>
</organism>
<evidence type="ECO:0000256" key="1">
    <source>
        <dbReference type="SAM" id="Phobius"/>
    </source>
</evidence>
<keyword evidence="1" id="KW-0472">Membrane</keyword>
<gene>
    <name evidence="2" type="ORF">nbrc107697_08830</name>
</gene>
<evidence type="ECO:0000313" key="3">
    <source>
        <dbReference type="Proteomes" id="UP000444980"/>
    </source>
</evidence>
<keyword evidence="1" id="KW-0812">Transmembrane</keyword>
<keyword evidence="1" id="KW-1133">Transmembrane helix</keyword>
<dbReference type="AlphaFoldDB" id="A0A7I9UUL9"/>
<keyword evidence="3" id="KW-1185">Reference proteome</keyword>